<reference evidence="1 2" key="1">
    <citation type="journal article" date="2022" name="DNA Res.">
        <title>Chromosomal-level genome assembly of the orchid tree Bauhinia variegata (Leguminosae; Cercidoideae) supports the allotetraploid origin hypothesis of Bauhinia.</title>
        <authorList>
            <person name="Zhong Y."/>
            <person name="Chen Y."/>
            <person name="Zheng D."/>
            <person name="Pang J."/>
            <person name="Liu Y."/>
            <person name="Luo S."/>
            <person name="Meng S."/>
            <person name="Qian L."/>
            <person name="Wei D."/>
            <person name="Dai S."/>
            <person name="Zhou R."/>
        </authorList>
    </citation>
    <scope>NUCLEOTIDE SEQUENCE [LARGE SCALE GENOMIC DNA]</scope>
    <source>
        <tissue evidence="1">Leaf</tissue>
    </source>
</reference>
<evidence type="ECO:0000313" key="2">
    <source>
        <dbReference type="Proteomes" id="UP000828941"/>
    </source>
</evidence>
<gene>
    <name evidence="1" type="ORF">L6164_025634</name>
</gene>
<evidence type="ECO:0000313" key="1">
    <source>
        <dbReference type="EMBL" id="KAI4317791.1"/>
    </source>
</evidence>
<sequence>MALMVLLMMMAAVGVSVSEAAVYKVGDSAGWTTIGNVNYKNWAATKTFKLGDVIIFEYNSQFHNVMRVTHEMYKSCNGTSPIATFSTGNDSIKITNYGHHFFFCGVPGHCQAGQKVDINVPRQKLSSATAPSPSSSSLASPVVPAVDKVPAPSPSNAAASPFIAFKAGFGGVMWLLIPLFAVVL</sequence>
<dbReference type="Proteomes" id="UP000828941">
    <property type="component" value="Chromosome 10"/>
</dbReference>
<organism evidence="1 2">
    <name type="scientific">Bauhinia variegata</name>
    <name type="common">Purple orchid tree</name>
    <name type="synonym">Phanera variegata</name>
    <dbReference type="NCBI Taxonomy" id="167791"/>
    <lineage>
        <taxon>Eukaryota</taxon>
        <taxon>Viridiplantae</taxon>
        <taxon>Streptophyta</taxon>
        <taxon>Embryophyta</taxon>
        <taxon>Tracheophyta</taxon>
        <taxon>Spermatophyta</taxon>
        <taxon>Magnoliopsida</taxon>
        <taxon>eudicotyledons</taxon>
        <taxon>Gunneridae</taxon>
        <taxon>Pentapetalae</taxon>
        <taxon>rosids</taxon>
        <taxon>fabids</taxon>
        <taxon>Fabales</taxon>
        <taxon>Fabaceae</taxon>
        <taxon>Cercidoideae</taxon>
        <taxon>Cercideae</taxon>
        <taxon>Bauhiniinae</taxon>
        <taxon>Bauhinia</taxon>
    </lineage>
</organism>
<accession>A0ACB9M3Z0</accession>
<protein>
    <submittedName>
        <fullName evidence="1">Uncharacterized protein</fullName>
    </submittedName>
</protein>
<dbReference type="EMBL" id="CM039435">
    <property type="protein sequence ID" value="KAI4317791.1"/>
    <property type="molecule type" value="Genomic_DNA"/>
</dbReference>
<name>A0ACB9M3Z0_BAUVA</name>
<proteinExistence type="predicted"/>
<comment type="caution">
    <text evidence="1">The sequence shown here is derived from an EMBL/GenBank/DDBJ whole genome shotgun (WGS) entry which is preliminary data.</text>
</comment>
<keyword evidence="2" id="KW-1185">Reference proteome</keyword>